<feature type="repeat" description="TPR" evidence="3">
    <location>
        <begin position="29"/>
        <end position="62"/>
    </location>
</feature>
<dbReference type="InterPro" id="IPR051685">
    <property type="entry name" value="Ycf3/AcsC/BcsC/TPR_MFPF"/>
</dbReference>
<dbReference type="SUPFAM" id="SSF48452">
    <property type="entry name" value="TPR-like"/>
    <property type="match status" value="1"/>
</dbReference>
<dbReference type="EMBL" id="QBMC01000158">
    <property type="protein sequence ID" value="PZO12127.1"/>
    <property type="molecule type" value="Genomic_DNA"/>
</dbReference>
<gene>
    <name evidence="4" type="ORF">DCF25_18155</name>
</gene>
<dbReference type="InterPro" id="IPR019734">
    <property type="entry name" value="TPR_rpt"/>
</dbReference>
<dbReference type="PANTHER" id="PTHR44943">
    <property type="entry name" value="CELLULOSE SYNTHASE OPERON PROTEIN C"/>
    <property type="match status" value="1"/>
</dbReference>
<evidence type="ECO:0000313" key="4">
    <source>
        <dbReference type="EMBL" id="PZO12127.1"/>
    </source>
</evidence>
<accession>A0A2W4TYZ9</accession>
<reference evidence="5" key="1">
    <citation type="submission" date="2018-04" db="EMBL/GenBank/DDBJ databases">
        <authorList>
            <person name="Cornet L."/>
        </authorList>
    </citation>
    <scope>NUCLEOTIDE SEQUENCE [LARGE SCALE GENOMIC DNA]</scope>
</reference>
<protein>
    <submittedName>
        <fullName evidence="4">Uncharacterized protein</fullName>
    </submittedName>
</protein>
<comment type="caution">
    <text evidence="4">The sequence shown here is derived from an EMBL/GenBank/DDBJ whole genome shotgun (WGS) entry which is preliminary data.</text>
</comment>
<dbReference type="Gene3D" id="1.25.40.10">
    <property type="entry name" value="Tetratricopeptide repeat domain"/>
    <property type="match status" value="2"/>
</dbReference>
<evidence type="ECO:0000256" key="2">
    <source>
        <dbReference type="ARBA" id="ARBA00022803"/>
    </source>
</evidence>
<dbReference type="AlphaFoldDB" id="A0A2W4TYZ9"/>
<dbReference type="PANTHER" id="PTHR44943:SF8">
    <property type="entry name" value="TPR REPEAT-CONTAINING PROTEIN MJ0263"/>
    <property type="match status" value="1"/>
</dbReference>
<dbReference type="Pfam" id="PF00515">
    <property type="entry name" value="TPR_1"/>
    <property type="match status" value="1"/>
</dbReference>
<sequence length="190" mass="21844">MARSRGGLGLYPSSIDSFDRALSCEPNSDKIWYNRGRALLKLEQYEQALESFDRAVELKSDRYHTWYNRALAQAALEYVQPAIESLDRTVAIKPSCHYAWNYRGTLLNRLFKHHEAIKSFWCSLQYEVPNPNAWYGLAASYALMDNPTAAGIYLRQAMQTNPSIYTLKVLNDTSFDTVRDHPKVRGLLQD</sequence>
<dbReference type="NCBIfam" id="NF047558">
    <property type="entry name" value="TPR_END_plus"/>
    <property type="match status" value="1"/>
</dbReference>
<evidence type="ECO:0000256" key="3">
    <source>
        <dbReference type="PROSITE-ProRule" id="PRU00339"/>
    </source>
</evidence>
<dbReference type="Pfam" id="PF01239">
    <property type="entry name" value="PPTA"/>
    <property type="match status" value="1"/>
</dbReference>
<keyword evidence="1" id="KW-0677">Repeat</keyword>
<keyword evidence="2 3" id="KW-0802">TPR repeat</keyword>
<name>A0A2W4TYZ9_9CYAN</name>
<dbReference type="SMART" id="SM00028">
    <property type="entry name" value="TPR"/>
    <property type="match status" value="4"/>
</dbReference>
<dbReference type="InterPro" id="IPR011990">
    <property type="entry name" value="TPR-like_helical_dom_sf"/>
</dbReference>
<dbReference type="GO" id="GO:0008318">
    <property type="term" value="F:protein prenyltransferase activity"/>
    <property type="evidence" value="ECO:0007669"/>
    <property type="project" value="InterPro"/>
</dbReference>
<reference evidence="4 5" key="2">
    <citation type="submission" date="2018-06" db="EMBL/GenBank/DDBJ databases">
        <title>Metagenomic assembly of (sub)arctic Cyanobacteria and their associated microbiome from non-axenic cultures.</title>
        <authorList>
            <person name="Baurain D."/>
        </authorList>
    </citation>
    <scope>NUCLEOTIDE SEQUENCE [LARGE SCALE GENOMIC DNA]</scope>
    <source>
        <strain evidence="4">ULC129bin1</strain>
    </source>
</reference>
<organism evidence="4 5">
    <name type="scientific">Leptolyngbya foveolarum</name>
    <dbReference type="NCBI Taxonomy" id="47253"/>
    <lineage>
        <taxon>Bacteria</taxon>
        <taxon>Bacillati</taxon>
        <taxon>Cyanobacteriota</taxon>
        <taxon>Cyanophyceae</taxon>
        <taxon>Leptolyngbyales</taxon>
        <taxon>Leptolyngbyaceae</taxon>
        <taxon>Leptolyngbya group</taxon>
        <taxon>Leptolyngbya</taxon>
    </lineage>
</organism>
<dbReference type="PROSITE" id="PS50005">
    <property type="entry name" value="TPR"/>
    <property type="match status" value="1"/>
</dbReference>
<evidence type="ECO:0000313" key="5">
    <source>
        <dbReference type="Proteomes" id="UP000249354"/>
    </source>
</evidence>
<proteinExistence type="predicted"/>
<dbReference type="InterPro" id="IPR002088">
    <property type="entry name" value="Prenyl_trans_a"/>
</dbReference>
<dbReference type="PROSITE" id="PS50293">
    <property type="entry name" value="TPR_REGION"/>
    <property type="match status" value="1"/>
</dbReference>
<dbReference type="Proteomes" id="UP000249354">
    <property type="component" value="Unassembled WGS sequence"/>
</dbReference>
<evidence type="ECO:0000256" key="1">
    <source>
        <dbReference type="ARBA" id="ARBA00022737"/>
    </source>
</evidence>